<keyword evidence="4" id="KW-1185">Reference proteome</keyword>
<feature type="domain" description="DUF3857" evidence="2">
    <location>
        <begin position="58"/>
        <end position="193"/>
    </location>
</feature>
<feature type="signal peptide" evidence="1">
    <location>
        <begin position="1"/>
        <end position="20"/>
    </location>
</feature>
<comment type="caution">
    <text evidence="3">The sequence shown here is derived from an EMBL/GenBank/DDBJ whole genome shotgun (WGS) entry which is preliminary data.</text>
</comment>
<keyword evidence="1" id="KW-0732">Signal</keyword>
<dbReference type="SUPFAM" id="SSF54001">
    <property type="entry name" value="Cysteine proteinases"/>
    <property type="match status" value="1"/>
</dbReference>
<dbReference type="OrthoDB" id="8595007at2"/>
<protein>
    <recommendedName>
        <fullName evidence="2">DUF3857 domain-containing protein</fullName>
    </recommendedName>
</protein>
<evidence type="ECO:0000259" key="2">
    <source>
        <dbReference type="Pfam" id="PF12969"/>
    </source>
</evidence>
<evidence type="ECO:0000313" key="3">
    <source>
        <dbReference type="EMBL" id="PNQ73912.1"/>
    </source>
</evidence>
<evidence type="ECO:0000256" key="1">
    <source>
        <dbReference type="SAM" id="SignalP"/>
    </source>
</evidence>
<name>A0A2K1E0U5_9FLAO</name>
<dbReference type="RefSeq" id="WP_103051608.1">
    <property type="nucleotide sequence ID" value="NZ_POWF01000002.1"/>
</dbReference>
<gene>
    <name evidence="3" type="ORF">C1T31_06195</name>
</gene>
<organism evidence="3 4">
    <name type="scientific">Hanstruepera neustonica</name>
    <dbReference type="NCBI Taxonomy" id="1445657"/>
    <lineage>
        <taxon>Bacteria</taxon>
        <taxon>Pseudomonadati</taxon>
        <taxon>Bacteroidota</taxon>
        <taxon>Flavobacteriia</taxon>
        <taxon>Flavobacteriales</taxon>
        <taxon>Flavobacteriaceae</taxon>
        <taxon>Hanstruepera</taxon>
    </lineage>
</organism>
<evidence type="ECO:0000313" key="4">
    <source>
        <dbReference type="Proteomes" id="UP000236641"/>
    </source>
</evidence>
<dbReference type="InterPro" id="IPR024618">
    <property type="entry name" value="DUF3857"/>
</dbReference>
<dbReference type="Pfam" id="PF12969">
    <property type="entry name" value="DUF3857"/>
    <property type="match status" value="1"/>
</dbReference>
<dbReference type="AlphaFoldDB" id="A0A2K1E0U5"/>
<dbReference type="InterPro" id="IPR038765">
    <property type="entry name" value="Papain-like_cys_pep_sf"/>
</dbReference>
<reference evidence="3 4" key="1">
    <citation type="submission" date="2018-01" db="EMBL/GenBank/DDBJ databases">
        <title>The draft genome of Hanstruepera neustonica JCM19743.</title>
        <authorList>
            <person name="He R.-H."/>
            <person name="Du Z.-J."/>
        </authorList>
    </citation>
    <scope>NUCLEOTIDE SEQUENCE [LARGE SCALE GENOMIC DNA]</scope>
    <source>
        <strain evidence="3 4">JCM19743</strain>
    </source>
</reference>
<dbReference type="Gene3D" id="3.10.620.30">
    <property type="match status" value="1"/>
</dbReference>
<feature type="chain" id="PRO_5014342824" description="DUF3857 domain-containing protein" evidence="1">
    <location>
        <begin position="21"/>
        <end position="634"/>
    </location>
</feature>
<dbReference type="Gene3D" id="2.60.40.3140">
    <property type="match status" value="1"/>
</dbReference>
<accession>A0A2K1E0U5</accession>
<sequence>MSSRFFILFILCSFPFILFSQDEDVFNAYNIPLDLKNKANAVIRFNSEKLEVSDYNDVYYTNRRIITVLNEYGDSNVRALAGYNSNRIIKKMECRIYDANGNQIKKIKEKDFNDVSAVSGGTLYSENRQKYLNYTPISYPYTVDFELEVQFKSTAFLPDWMPIEGYFVSTQESHYEVVNTSGVDLKIKTLNFEDYEIEKIGDTYYKATHLSSLKPEAYAPSFRAFAPHLRLALAEFEMEGVRGSNNGWKGFGMWVNNQLLSNTSELPQSIKDEIKILTANSTTDLEKARIVYEYMQNKTRYISVQVGIGGWKPMYASDVDRLGYGDCKALTNYTKALMQEVGLESYYTIIYGDRNIVNVDKDFSATEGNHAILYLPVDGEDIWLECTSQTNPFGHIASFTDDRDALVITPDGGQVMHTRVYNANDNLLKTNAQITLDEAGNIKASVQMTSTGTQYSTHEKVLGKTDKDKDLHFKEYWDYINGLTIGDCEIINDKTKVQLSENIHVEASNYASKSGNRLLFQPNAFNRVMNAPPRYNDRKHPVEVDRGFLDIDEFEIAIPNNFEVESLQEDVNINNQFGEYTYSIKEVEPNKLMFKRKFLLKKGTYNQEHYQDFRKFWLDIIRHDKSKIALKRKQ</sequence>
<dbReference type="Gene3D" id="2.60.120.1130">
    <property type="match status" value="1"/>
</dbReference>
<dbReference type="EMBL" id="POWF01000002">
    <property type="protein sequence ID" value="PNQ73912.1"/>
    <property type="molecule type" value="Genomic_DNA"/>
</dbReference>
<proteinExistence type="predicted"/>
<dbReference type="Proteomes" id="UP000236641">
    <property type="component" value="Unassembled WGS sequence"/>
</dbReference>